<keyword evidence="7 15" id="KW-0418">Kinase</keyword>
<dbReference type="Gene3D" id="3.40.50.300">
    <property type="entry name" value="P-loop containing nucleotide triphosphate hydrolases"/>
    <property type="match status" value="1"/>
</dbReference>
<name>A0ABQ5JKT3_9LACO</name>
<evidence type="ECO:0000256" key="1">
    <source>
        <dbReference type="ARBA" id="ARBA00005132"/>
    </source>
</evidence>
<keyword evidence="8" id="KW-0067">ATP-binding</keyword>
<comment type="catalytic activity">
    <reaction evidence="13">
        <text>L-tyrosyl-[protein] + ATP = O-phospho-L-tyrosyl-[protein] + ADP + H(+)</text>
        <dbReference type="Rhea" id="RHEA:10596"/>
        <dbReference type="Rhea" id="RHEA-COMP:10136"/>
        <dbReference type="Rhea" id="RHEA-COMP:20101"/>
        <dbReference type="ChEBI" id="CHEBI:15378"/>
        <dbReference type="ChEBI" id="CHEBI:30616"/>
        <dbReference type="ChEBI" id="CHEBI:46858"/>
        <dbReference type="ChEBI" id="CHEBI:61978"/>
        <dbReference type="ChEBI" id="CHEBI:456216"/>
        <dbReference type="EC" id="2.7.10.2"/>
    </reaction>
</comment>
<dbReference type="InterPro" id="IPR025669">
    <property type="entry name" value="AAA_dom"/>
</dbReference>
<proteinExistence type="inferred from homology"/>
<evidence type="ECO:0000256" key="4">
    <source>
        <dbReference type="ARBA" id="ARBA00019200"/>
    </source>
</evidence>
<reference evidence="15" key="1">
    <citation type="journal article" date="2022" name="Int. J. Syst. Evol. Microbiol.">
        <title>A novel species of lactic acid bacteria, Ligilactobacillus pabuli sp. nov., isolated from alfalfa silage.</title>
        <authorList>
            <person name="Tohno M."/>
            <person name="Tanizawa Y."/>
            <person name="Sawada H."/>
            <person name="Sakamoto M."/>
            <person name="Ohkuma M."/>
            <person name="Kobayashi H."/>
        </authorList>
    </citation>
    <scope>NUCLEOTIDE SEQUENCE</scope>
    <source>
        <strain evidence="15">AF129</strain>
    </source>
</reference>
<dbReference type="InterPro" id="IPR050445">
    <property type="entry name" value="Bact_polysacc_biosynth/exp"/>
</dbReference>
<comment type="similarity">
    <text evidence="2">Belongs to the CpsD/CapB family.</text>
</comment>
<keyword evidence="16" id="KW-1185">Reference proteome</keyword>
<dbReference type="InterPro" id="IPR027417">
    <property type="entry name" value="P-loop_NTPase"/>
</dbReference>
<evidence type="ECO:0000256" key="8">
    <source>
        <dbReference type="ARBA" id="ARBA00022840"/>
    </source>
</evidence>
<evidence type="ECO:0000256" key="9">
    <source>
        <dbReference type="ARBA" id="ARBA00022903"/>
    </source>
</evidence>
<dbReference type="NCBIfam" id="TIGR01007">
    <property type="entry name" value="eps_fam"/>
    <property type="match status" value="1"/>
</dbReference>
<evidence type="ECO:0000313" key="16">
    <source>
        <dbReference type="Proteomes" id="UP001055149"/>
    </source>
</evidence>
<dbReference type="GO" id="GO:0016301">
    <property type="term" value="F:kinase activity"/>
    <property type="evidence" value="ECO:0007669"/>
    <property type="project" value="UniProtKB-KW"/>
</dbReference>
<evidence type="ECO:0000256" key="2">
    <source>
        <dbReference type="ARBA" id="ARBA00007316"/>
    </source>
</evidence>
<evidence type="ECO:0000256" key="5">
    <source>
        <dbReference type="ARBA" id="ARBA00022679"/>
    </source>
</evidence>
<feature type="domain" description="AAA" evidence="14">
    <location>
        <begin position="64"/>
        <end position="212"/>
    </location>
</feature>
<dbReference type="Proteomes" id="UP001055149">
    <property type="component" value="Unassembled WGS sequence"/>
</dbReference>
<dbReference type="PANTHER" id="PTHR32309">
    <property type="entry name" value="TYROSINE-PROTEIN KINASE"/>
    <property type="match status" value="1"/>
</dbReference>
<dbReference type="PANTHER" id="PTHR32309:SF13">
    <property type="entry name" value="FERRIC ENTEROBACTIN TRANSPORT PROTEIN FEPE"/>
    <property type="match status" value="1"/>
</dbReference>
<comment type="pathway">
    <text evidence="1">Capsule biogenesis; capsule polysaccharide biosynthesis.</text>
</comment>
<comment type="function">
    <text evidence="12">Involved in the regulation of capsular polysaccharide biosynthesis. Autophosphorylation of CpsD attenuates its activity and reduces the level of encapsulation. May be part of a complex that directs the coordinated polymerization and export to the cell surface of the capsular polysaccharide.</text>
</comment>
<keyword evidence="11" id="KW-0270">Exopolysaccharide synthesis</keyword>
<keyword evidence="6" id="KW-0547">Nucleotide-binding</keyword>
<keyword evidence="5" id="KW-0808">Transferase</keyword>
<accession>A0ABQ5JKT3</accession>
<dbReference type="RefSeq" id="WP_244056834.1">
    <property type="nucleotide sequence ID" value="NZ_BQXH01000026.1"/>
</dbReference>
<dbReference type="EMBL" id="BQXH01000026">
    <property type="protein sequence ID" value="GKS82323.1"/>
    <property type="molecule type" value="Genomic_DNA"/>
</dbReference>
<evidence type="ECO:0000256" key="11">
    <source>
        <dbReference type="ARBA" id="ARBA00023169"/>
    </source>
</evidence>
<evidence type="ECO:0000256" key="13">
    <source>
        <dbReference type="ARBA" id="ARBA00051245"/>
    </source>
</evidence>
<gene>
    <name evidence="15" type="ORF">LPAF129_20090</name>
</gene>
<dbReference type="Pfam" id="PF13614">
    <property type="entry name" value="AAA_31"/>
    <property type="match status" value="1"/>
</dbReference>
<evidence type="ECO:0000256" key="6">
    <source>
        <dbReference type="ARBA" id="ARBA00022741"/>
    </source>
</evidence>
<keyword evidence="10" id="KW-0829">Tyrosine-protein kinase</keyword>
<keyword evidence="9" id="KW-0972">Capsule biogenesis/degradation</keyword>
<evidence type="ECO:0000256" key="7">
    <source>
        <dbReference type="ARBA" id="ARBA00022777"/>
    </source>
</evidence>
<protein>
    <recommendedName>
        <fullName evidence="4">Tyrosine-protein kinase CpsD</fullName>
        <ecNumber evidence="3">2.7.10.2</ecNumber>
    </recommendedName>
</protein>
<comment type="caution">
    <text evidence="15">The sequence shown here is derived from an EMBL/GenBank/DDBJ whole genome shotgun (WGS) entry which is preliminary data.</text>
</comment>
<evidence type="ECO:0000256" key="10">
    <source>
        <dbReference type="ARBA" id="ARBA00023137"/>
    </source>
</evidence>
<organism evidence="15 16">
    <name type="scientific">Ligilactobacillus pabuli</name>
    <dbReference type="NCBI Taxonomy" id="2886039"/>
    <lineage>
        <taxon>Bacteria</taxon>
        <taxon>Bacillati</taxon>
        <taxon>Bacillota</taxon>
        <taxon>Bacilli</taxon>
        <taxon>Lactobacillales</taxon>
        <taxon>Lactobacillaceae</taxon>
        <taxon>Ligilactobacillus</taxon>
    </lineage>
</organism>
<evidence type="ECO:0000313" key="15">
    <source>
        <dbReference type="EMBL" id="GKS82323.1"/>
    </source>
</evidence>
<sequence>MDFFKKKKVLDTDSMENGVQLVTVSEPKSMDAEQFNTIRTNIQFSGVDSEIKSLMLTSATASDGKSTVAANIAASFAKQGKRTLLVDADMRRPTLEATFKTFGSKGLSNYLTQKDVDVNEIIKKTTLPNLFIITSGPIPPNPSELMGSKKMNALVKLLRDQLDIVIFDAPPILSVTDGQILANKIDGTILVVRQNCTEKSAIVQAVDLIKQVNGKILGAIINDVEKKDTGYYGYYGKKDNSSR</sequence>
<dbReference type="InterPro" id="IPR005702">
    <property type="entry name" value="Wzc-like_C"/>
</dbReference>
<evidence type="ECO:0000259" key="14">
    <source>
        <dbReference type="Pfam" id="PF13614"/>
    </source>
</evidence>
<evidence type="ECO:0000256" key="12">
    <source>
        <dbReference type="ARBA" id="ARBA00024964"/>
    </source>
</evidence>
<evidence type="ECO:0000256" key="3">
    <source>
        <dbReference type="ARBA" id="ARBA00011903"/>
    </source>
</evidence>
<dbReference type="CDD" id="cd05387">
    <property type="entry name" value="BY-kinase"/>
    <property type="match status" value="1"/>
</dbReference>
<dbReference type="EC" id="2.7.10.2" evidence="3"/>
<dbReference type="SUPFAM" id="SSF52540">
    <property type="entry name" value="P-loop containing nucleoside triphosphate hydrolases"/>
    <property type="match status" value="1"/>
</dbReference>